<dbReference type="GeneID" id="42034703"/>
<reference evidence="6" key="1">
    <citation type="submission" date="2011-11" db="EMBL/GenBank/DDBJ databases">
        <title>The Genome Sequence of Fusarium oxysporum II5.</title>
        <authorList>
            <consortium name="The Broad Institute Genome Sequencing Platform"/>
            <person name="Ma L.-J."/>
            <person name="Gale L.R."/>
            <person name="Schwartz D.C."/>
            <person name="Zhou S."/>
            <person name="Corby-Kistler H."/>
            <person name="Young S.K."/>
            <person name="Zeng Q."/>
            <person name="Gargeya S."/>
            <person name="Fitzgerald M."/>
            <person name="Haas B."/>
            <person name="Abouelleil A."/>
            <person name="Alvarado L."/>
            <person name="Arachchi H.M."/>
            <person name="Berlin A."/>
            <person name="Brown A."/>
            <person name="Chapman S.B."/>
            <person name="Chen Z."/>
            <person name="Dunbar C."/>
            <person name="Freedman E."/>
            <person name="Gearin G."/>
            <person name="Goldberg J."/>
            <person name="Griggs A."/>
            <person name="Gujja S."/>
            <person name="Heiman D."/>
            <person name="Howarth C."/>
            <person name="Larson L."/>
            <person name="Lui A."/>
            <person name="MacDonald P.J.P."/>
            <person name="Montmayeur A."/>
            <person name="Murphy C."/>
            <person name="Neiman D."/>
            <person name="Pearson M."/>
            <person name="Priest M."/>
            <person name="Roberts A."/>
            <person name="Saif S."/>
            <person name="Shea T."/>
            <person name="Shenoy N."/>
            <person name="Sisk P."/>
            <person name="Stolte C."/>
            <person name="Sykes S."/>
            <person name="Wortman J."/>
            <person name="Nusbaum C."/>
            <person name="Birren B."/>
        </authorList>
    </citation>
    <scope>NUCLEOTIDE SEQUENCE [LARGE SCALE GENOMIC DNA]</scope>
    <source>
        <strain evidence="6">54006</strain>
    </source>
</reference>
<dbReference type="GO" id="GO:0005886">
    <property type="term" value="C:plasma membrane"/>
    <property type="evidence" value="ECO:0007669"/>
    <property type="project" value="TreeGrafter"/>
</dbReference>
<protein>
    <recommendedName>
        <fullName evidence="7">Glucose receptor Git3 N-terminal domain-containing protein</fullName>
    </recommendedName>
</protein>
<proteinExistence type="predicted"/>
<name>X0JQW5_FUSO5</name>
<dbReference type="PANTHER" id="PTHR23112">
    <property type="entry name" value="G PROTEIN-COUPLED RECEPTOR 157-RELATED"/>
    <property type="match status" value="1"/>
</dbReference>
<gene>
    <name evidence="6" type="ORF">FOIG_09528</name>
</gene>
<evidence type="ECO:0008006" key="7">
    <source>
        <dbReference type="Google" id="ProtNLM"/>
    </source>
</evidence>
<feature type="transmembrane region" description="Helical" evidence="5">
    <location>
        <begin position="121"/>
        <end position="143"/>
    </location>
</feature>
<keyword evidence="2 5" id="KW-0812">Transmembrane</keyword>
<dbReference type="GO" id="GO:0007189">
    <property type="term" value="P:adenylate cyclase-activating G protein-coupled receptor signaling pathway"/>
    <property type="evidence" value="ECO:0007669"/>
    <property type="project" value="TreeGrafter"/>
</dbReference>
<dbReference type="RefSeq" id="XP_031060896.1">
    <property type="nucleotide sequence ID" value="XM_031209809.1"/>
</dbReference>
<feature type="transmembrane region" description="Helical" evidence="5">
    <location>
        <begin position="44"/>
        <end position="61"/>
    </location>
</feature>
<sequence>MGLQLTLTVLQGFTALGLQAYGPVGGNWCWIQAKYPILRWSLSFGWRLCIFFLVIGIYTTVNAEPDSSAASASPIRQPAWNRASPNLRRMMLLNGYPLGYLILWTPGVINRFIEIKGKSPPWLVALLASTQYIGLVHAITYGYNEQFRRSIQSWKVFRQRRERIED</sequence>
<dbReference type="GO" id="GO:0004930">
    <property type="term" value="F:G protein-coupled receptor activity"/>
    <property type="evidence" value="ECO:0007669"/>
    <property type="project" value="TreeGrafter"/>
</dbReference>
<evidence type="ECO:0000256" key="4">
    <source>
        <dbReference type="ARBA" id="ARBA00023136"/>
    </source>
</evidence>
<comment type="subcellular location">
    <subcellularLocation>
        <location evidence="1">Membrane</location>
        <topology evidence="1">Multi-pass membrane protein</topology>
    </subcellularLocation>
</comment>
<evidence type="ECO:0000256" key="5">
    <source>
        <dbReference type="SAM" id="Phobius"/>
    </source>
</evidence>
<accession>X0JQW5</accession>
<dbReference type="AlphaFoldDB" id="X0JQW5"/>
<evidence type="ECO:0000256" key="2">
    <source>
        <dbReference type="ARBA" id="ARBA00022692"/>
    </source>
</evidence>
<reference evidence="6" key="2">
    <citation type="submission" date="2012-05" db="EMBL/GenBank/DDBJ databases">
        <title>The Genome Annotation of Fusarium oxysporum II5.</title>
        <authorList>
            <consortium name="The Broad Institute Genomics Platform"/>
            <person name="Ma L.-J."/>
            <person name="Corby-Kistler H."/>
            <person name="Broz K."/>
            <person name="Gale L.R."/>
            <person name="Jonkers W."/>
            <person name="O'Donnell K."/>
            <person name="Ploetz R."/>
            <person name="Steinberg C."/>
            <person name="Schwartz D.C."/>
            <person name="VanEtten H."/>
            <person name="Zhou S."/>
            <person name="Young S.K."/>
            <person name="Zeng Q."/>
            <person name="Gargeya S."/>
            <person name="Fitzgerald M."/>
            <person name="Abouelleil A."/>
            <person name="Alvarado L."/>
            <person name="Chapman S.B."/>
            <person name="Gainer-Dewar J."/>
            <person name="Goldberg J."/>
            <person name="Griggs A."/>
            <person name="Gujja S."/>
            <person name="Hansen M."/>
            <person name="Howarth C."/>
            <person name="Imamovic A."/>
            <person name="Ireland A."/>
            <person name="Larimer J."/>
            <person name="McCowan C."/>
            <person name="Murphy C."/>
            <person name="Pearson M."/>
            <person name="Poon T.W."/>
            <person name="Priest M."/>
            <person name="Roberts A."/>
            <person name="Saif S."/>
            <person name="Shea T."/>
            <person name="Sykes S."/>
            <person name="Wortman J."/>
            <person name="Nusbaum C."/>
            <person name="Birren B."/>
        </authorList>
    </citation>
    <scope>NUCLEOTIDE SEQUENCE</scope>
    <source>
        <strain evidence="6">54006</strain>
    </source>
</reference>
<evidence type="ECO:0000256" key="3">
    <source>
        <dbReference type="ARBA" id="ARBA00022989"/>
    </source>
</evidence>
<dbReference type="PANTHER" id="PTHR23112:SF0">
    <property type="entry name" value="TRANSMEMBRANE PROTEIN 116"/>
    <property type="match status" value="1"/>
</dbReference>
<keyword evidence="4 5" id="KW-0472">Membrane</keyword>
<dbReference type="Pfam" id="PF05462">
    <property type="entry name" value="Dicty_CAR"/>
    <property type="match status" value="1"/>
</dbReference>
<dbReference type="EMBL" id="JH658286">
    <property type="protein sequence ID" value="EXL98806.1"/>
    <property type="molecule type" value="Genomic_DNA"/>
</dbReference>
<dbReference type="HOGENOM" id="CLU_1602792_0_0_1"/>
<organism evidence="6">
    <name type="scientific">Fusarium odoratissimum (strain NRRL 54006)</name>
    <dbReference type="NCBI Taxonomy" id="1089451"/>
    <lineage>
        <taxon>Eukaryota</taxon>
        <taxon>Fungi</taxon>
        <taxon>Dikarya</taxon>
        <taxon>Ascomycota</taxon>
        <taxon>Pezizomycotina</taxon>
        <taxon>Sordariomycetes</taxon>
        <taxon>Hypocreomycetidae</taxon>
        <taxon>Hypocreales</taxon>
        <taxon>Nectriaceae</taxon>
        <taxon>Fusarium</taxon>
        <taxon>Fusarium oxysporum species complex</taxon>
        <taxon>Fusarium oxysporum f. sp. cubense (strain race 4)</taxon>
    </lineage>
</organism>
<evidence type="ECO:0000313" key="6">
    <source>
        <dbReference type="EMBL" id="EXL98806.1"/>
    </source>
</evidence>
<dbReference type="Proteomes" id="UP000030685">
    <property type="component" value="Unassembled WGS sequence"/>
</dbReference>
<dbReference type="VEuPathDB" id="FungiDB:FOIG_09528"/>
<keyword evidence="3 5" id="KW-1133">Transmembrane helix</keyword>
<evidence type="ECO:0000256" key="1">
    <source>
        <dbReference type="ARBA" id="ARBA00004141"/>
    </source>
</evidence>